<name>A0A1X6NP87_PORUM</name>
<feature type="compositionally biased region" description="Basic and acidic residues" evidence="1">
    <location>
        <begin position="35"/>
        <end position="44"/>
    </location>
</feature>
<keyword evidence="3" id="KW-1185">Reference proteome</keyword>
<dbReference type="EMBL" id="KV919266">
    <property type="protein sequence ID" value="OSX70385.1"/>
    <property type="molecule type" value="Genomic_DNA"/>
</dbReference>
<evidence type="ECO:0000313" key="3">
    <source>
        <dbReference type="Proteomes" id="UP000218209"/>
    </source>
</evidence>
<proteinExistence type="predicted"/>
<gene>
    <name evidence="2" type="ORF">BU14_0771s0002</name>
</gene>
<feature type="region of interest" description="Disordered" evidence="1">
    <location>
        <begin position="31"/>
        <end position="95"/>
    </location>
</feature>
<protein>
    <submittedName>
        <fullName evidence="2">Uncharacterized protein</fullName>
    </submittedName>
</protein>
<dbReference type="AlphaFoldDB" id="A0A1X6NP87"/>
<reference evidence="2 3" key="1">
    <citation type="submission" date="2017-03" db="EMBL/GenBank/DDBJ databases">
        <title>WGS assembly of Porphyra umbilicalis.</title>
        <authorList>
            <person name="Brawley S.H."/>
            <person name="Blouin N.A."/>
            <person name="Ficko-Blean E."/>
            <person name="Wheeler G.L."/>
            <person name="Lohr M."/>
            <person name="Goodson H.V."/>
            <person name="Jenkins J.W."/>
            <person name="Blaby-Haas C.E."/>
            <person name="Helliwell K.E."/>
            <person name="Chan C."/>
            <person name="Marriage T."/>
            <person name="Bhattacharya D."/>
            <person name="Klein A.S."/>
            <person name="Badis Y."/>
            <person name="Brodie J."/>
            <person name="Cao Y."/>
            <person name="Collen J."/>
            <person name="Dittami S.M."/>
            <person name="Gachon C.M."/>
            <person name="Green B.R."/>
            <person name="Karpowicz S."/>
            <person name="Kim J.W."/>
            <person name="Kudahl U."/>
            <person name="Lin S."/>
            <person name="Michel G."/>
            <person name="Mittag M."/>
            <person name="Olson B.J."/>
            <person name="Pangilinan J."/>
            <person name="Peng Y."/>
            <person name="Qiu H."/>
            <person name="Shu S."/>
            <person name="Singer J.T."/>
            <person name="Smith A.G."/>
            <person name="Sprecher B.N."/>
            <person name="Wagner V."/>
            <person name="Wang W."/>
            <person name="Wang Z.-Y."/>
            <person name="Yan J."/>
            <person name="Yarish C."/>
            <person name="Zoeuner-Riek S."/>
            <person name="Zhuang Y."/>
            <person name="Zou Y."/>
            <person name="Lindquist E.A."/>
            <person name="Grimwood J."/>
            <person name="Barry K."/>
            <person name="Rokhsar D.S."/>
            <person name="Schmutz J."/>
            <person name="Stiller J.W."/>
            <person name="Grossman A.R."/>
            <person name="Prochnik S.E."/>
        </authorList>
    </citation>
    <scope>NUCLEOTIDE SEQUENCE [LARGE SCALE GENOMIC DNA]</scope>
    <source>
        <strain evidence="2">4086291</strain>
    </source>
</reference>
<accession>A0A1X6NP87</accession>
<evidence type="ECO:0000256" key="1">
    <source>
        <dbReference type="SAM" id="MobiDB-lite"/>
    </source>
</evidence>
<sequence length="131" mass="14504">MPAAGGAPRFVQRRQCSSACGVAFVPTPAGGDGALDVRGRSEGRSHRHQRRNTPTGVYGWCRQRRRGGLPRRAGGSRCNRARRDRKDVPTAGVPDAVVMPMPWTTFLSHDAGGGEDHAADLTPVTWWWWWW</sequence>
<organism evidence="2 3">
    <name type="scientific">Porphyra umbilicalis</name>
    <name type="common">Purple laver</name>
    <name type="synonym">Red alga</name>
    <dbReference type="NCBI Taxonomy" id="2786"/>
    <lineage>
        <taxon>Eukaryota</taxon>
        <taxon>Rhodophyta</taxon>
        <taxon>Bangiophyceae</taxon>
        <taxon>Bangiales</taxon>
        <taxon>Bangiaceae</taxon>
        <taxon>Porphyra</taxon>
    </lineage>
</organism>
<dbReference type="Proteomes" id="UP000218209">
    <property type="component" value="Unassembled WGS sequence"/>
</dbReference>
<evidence type="ECO:0000313" key="2">
    <source>
        <dbReference type="EMBL" id="OSX70385.1"/>
    </source>
</evidence>